<organism evidence="1 2">
    <name type="scientific">Secundilactobacillus mixtipabuli</name>
    <dbReference type="NCBI Taxonomy" id="1435342"/>
    <lineage>
        <taxon>Bacteria</taxon>
        <taxon>Bacillati</taxon>
        <taxon>Bacillota</taxon>
        <taxon>Bacilli</taxon>
        <taxon>Lactobacillales</taxon>
        <taxon>Lactobacillaceae</taxon>
        <taxon>Secundilactobacillus</taxon>
    </lineage>
</organism>
<sequence>MQLLIGDVSELQIPQRKAEIKLFFGSIGYQLSASSEKLVSLTSEYAQLSVEPPVTFVRYDRERFLSIRSDGKSMTLPYGEKK</sequence>
<name>A0A1Z5I9Z9_9LACO</name>
<reference evidence="1 2" key="1">
    <citation type="submission" date="2015-11" db="EMBL/GenBank/DDBJ databases">
        <title>Draft genome sequences of new species of the genus Lactobacillus isolated from orchardgrass silage.</title>
        <authorList>
            <person name="Tohno M."/>
            <person name="Tanizawa Y."/>
            <person name="Arita M."/>
        </authorList>
    </citation>
    <scope>NUCLEOTIDE SEQUENCE [LARGE SCALE GENOMIC DNA]</scope>
    <source>
        <strain evidence="1 2">IWT30</strain>
    </source>
</reference>
<evidence type="ECO:0000313" key="2">
    <source>
        <dbReference type="Proteomes" id="UP000198374"/>
    </source>
</evidence>
<comment type="caution">
    <text evidence="1">The sequence shown here is derived from an EMBL/GenBank/DDBJ whole genome shotgun (WGS) entry which is preliminary data.</text>
</comment>
<keyword evidence="2" id="KW-1185">Reference proteome</keyword>
<protein>
    <submittedName>
        <fullName evidence="1">Uncharacterized protein</fullName>
    </submittedName>
</protein>
<accession>A0A1Z5I9Z9</accession>
<dbReference type="AlphaFoldDB" id="A0A1Z5I9Z9"/>
<dbReference type="EMBL" id="BCMF01000002">
    <property type="protein sequence ID" value="GAW98554.1"/>
    <property type="molecule type" value="Genomic_DNA"/>
</dbReference>
<gene>
    <name evidence="1" type="ORF">IWT30_00500</name>
</gene>
<dbReference type="Proteomes" id="UP000198374">
    <property type="component" value="Unassembled WGS sequence"/>
</dbReference>
<proteinExistence type="predicted"/>
<evidence type="ECO:0000313" key="1">
    <source>
        <dbReference type="EMBL" id="GAW98554.1"/>
    </source>
</evidence>